<dbReference type="EMBL" id="JABBJJ010000308">
    <property type="protein sequence ID" value="NMO21258.1"/>
    <property type="molecule type" value="Genomic_DNA"/>
</dbReference>
<sequence length="382" mass="41736">MARHWMGVLALWLLPWGAAAGEATPLRVALSGQYLPLHGPSRDGMTGLEAELARALGRELGREVEFIDTRRKFKLGTLEAVAAGKVDLGLNSITPTPERARQVDFTRPYLELSYRLAGPEGNLRTKELPGYTGRVAAPPGPVREAVQEAMPQATLVDCADQAECLRKVDEKQADFAAGEDVGLQLAVRDSPLVVAEAAFGRSPLAIAVPKGGAAAIDAALERLGPTLEQLKKTWKPGENHLPDAQQKLLRRLPDTLIGLRQHDGEWVRPKFCYSQSENVSFEQGGDGTWRMDVLLAQDTDMYAIHSVQETEAGMWRLKLVGPYSAGKVRFVDVGPGDEPGTWQCDPCHHSTSTFTTRAQARRFRVHDYDASSREPNGDCGPP</sequence>
<dbReference type="CDD" id="cd13530">
    <property type="entry name" value="PBP2_peptides_like"/>
    <property type="match status" value="1"/>
</dbReference>
<accession>A0A848LTE5</accession>
<dbReference type="Gene3D" id="3.40.190.10">
    <property type="entry name" value="Periplasmic binding protein-like II"/>
    <property type="match status" value="2"/>
</dbReference>
<keyword evidence="4" id="KW-1185">Reference proteome</keyword>
<dbReference type="Pfam" id="PF00497">
    <property type="entry name" value="SBP_bac_3"/>
    <property type="match status" value="1"/>
</dbReference>
<dbReference type="PANTHER" id="PTHR35936">
    <property type="entry name" value="MEMBRANE-BOUND LYTIC MUREIN TRANSGLYCOSYLASE F"/>
    <property type="match status" value="1"/>
</dbReference>
<comment type="caution">
    <text evidence="3">The sequence shown here is derived from an EMBL/GenBank/DDBJ whole genome shotgun (WGS) entry which is preliminary data.</text>
</comment>
<protein>
    <submittedName>
        <fullName evidence="3">Amino acid ABC transporter substrate-binding protein</fullName>
    </submittedName>
</protein>
<dbReference type="AlphaFoldDB" id="A0A848LTE5"/>
<organism evidence="3 4">
    <name type="scientific">Pyxidicoccus fallax</name>
    <dbReference type="NCBI Taxonomy" id="394095"/>
    <lineage>
        <taxon>Bacteria</taxon>
        <taxon>Pseudomonadati</taxon>
        <taxon>Myxococcota</taxon>
        <taxon>Myxococcia</taxon>
        <taxon>Myxococcales</taxon>
        <taxon>Cystobacterineae</taxon>
        <taxon>Myxococcaceae</taxon>
        <taxon>Pyxidicoccus</taxon>
    </lineage>
</organism>
<dbReference type="SMART" id="SM00062">
    <property type="entry name" value="PBPb"/>
    <property type="match status" value="1"/>
</dbReference>
<name>A0A848LTE5_9BACT</name>
<dbReference type="Proteomes" id="UP000518300">
    <property type="component" value="Unassembled WGS sequence"/>
</dbReference>
<keyword evidence="1" id="KW-0732">Signal</keyword>
<dbReference type="SUPFAM" id="SSF53850">
    <property type="entry name" value="Periplasmic binding protein-like II"/>
    <property type="match status" value="1"/>
</dbReference>
<evidence type="ECO:0000256" key="1">
    <source>
        <dbReference type="ARBA" id="ARBA00022729"/>
    </source>
</evidence>
<evidence type="ECO:0000259" key="2">
    <source>
        <dbReference type="SMART" id="SM00062"/>
    </source>
</evidence>
<dbReference type="InterPro" id="IPR001638">
    <property type="entry name" value="Solute-binding_3/MltF_N"/>
</dbReference>
<reference evidence="3 4" key="1">
    <citation type="submission" date="2020-04" db="EMBL/GenBank/DDBJ databases">
        <title>Draft genome of Pyxidicoccus fallax type strain.</title>
        <authorList>
            <person name="Whitworth D.E."/>
        </authorList>
    </citation>
    <scope>NUCLEOTIDE SEQUENCE [LARGE SCALE GENOMIC DNA]</scope>
    <source>
        <strain evidence="3 4">DSM 14698</strain>
    </source>
</reference>
<dbReference type="RefSeq" id="WP_169350451.1">
    <property type="nucleotide sequence ID" value="NZ_JABBJJ010000308.1"/>
</dbReference>
<evidence type="ECO:0000313" key="3">
    <source>
        <dbReference type="EMBL" id="NMO21258.1"/>
    </source>
</evidence>
<feature type="domain" description="Solute-binding protein family 3/N-terminal" evidence="2">
    <location>
        <begin position="25"/>
        <end position="238"/>
    </location>
</feature>
<evidence type="ECO:0000313" key="4">
    <source>
        <dbReference type="Proteomes" id="UP000518300"/>
    </source>
</evidence>
<proteinExistence type="predicted"/>
<gene>
    <name evidence="3" type="ORF">HG543_41370</name>
</gene>
<dbReference type="PANTHER" id="PTHR35936:SF35">
    <property type="entry name" value="L-CYSTINE-BINDING PROTEIN TCYJ"/>
    <property type="match status" value="1"/>
</dbReference>